<evidence type="ECO:0000256" key="4">
    <source>
        <dbReference type="ARBA" id="ARBA00022692"/>
    </source>
</evidence>
<evidence type="ECO:0000256" key="1">
    <source>
        <dbReference type="ARBA" id="ARBA00004651"/>
    </source>
</evidence>
<protein>
    <submittedName>
        <fullName evidence="8">DoxX family protein</fullName>
    </submittedName>
</protein>
<dbReference type="PANTHER" id="PTHR33452:SF19">
    <property type="entry name" value="DOXX FAMILY PROTEIN"/>
    <property type="match status" value="1"/>
</dbReference>
<evidence type="ECO:0000256" key="3">
    <source>
        <dbReference type="ARBA" id="ARBA00022475"/>
    </source>
</evidence>
<comment type="subcellular location">
    <subcellularLocation>
        <location evidence="1">Cell membrane</location>
        <topology evidence="1">Multi-pass membrane protein</topology>
    </subcellularLocation>
</comment>
<comment type="similarity">
    <text evidence="2">Belongs to the DoxX family.</text>
</comment>
<keyword evidence="4 7" id="KW-0812">Transmembrane</keyword>
<dbReference type="Pfam" id="PF07681">
    <property type="entry name" value="DoxX"/>
    <property type="match status" value="1"/>
</dbReference>
<evidence type="ECO:0000256" key="2">
    <source>
        <dbReference type="ARBA" id="ARBA00006679"/>
    </source>
</evidence>
<feature type="transmembrane region" description="Helical" evidence="7">
    <location>
        <begin position="21"/>
        <end position="38"/>
    </location>
</feature>
<accession>A0ABV8V6K7</accession>
<reference evidence="9" key="1">
    <citation type="journal article" date="2019" name="Int. J. Syst. Evol. Microbiol.">
        <title>The Global Catalogue of Microorganisms (GCM) 10K type strain sequencing project: providing services to taxonomists for standard genome sequencing and annotation.</title>
        <authorList>
            <consortium name="The Broad Institute Genomics Platform"/>
            <consortium name="The Broad Institute Genome Sequencing Center for Infectious Disease"/>
            <person name="Wu L."/>
            <person name="Ma J."/>
        </authorList>
    </citation>
    <scope>NUCLEOTIDE SEQUENCE [LARGE SCALE GENOMIC DNA]</scope>
    <source>
        <strain evidence="9">CECT 8570</strain>
    </source>
</reference>
<sequence length="202" mass="22260">MLSSFYRYYLQLGRTFIHLDGIPALAIRLYLVPVFWMAGTSKLNNFDSTVAWFGNADWGLGLPLPWLMAALASATEALGAILLLLGFGTRLISIPLAITMLVAAFTVHWQNGWQAIADASAPFANASVHTASEKLERAREILQTHGNYEWLTESGNFVILNNGIEFSITYLILCLALLVMGGGRYVSLDHYVGLKHSVNCNH</sequence>
<dbReference type="Proteomes" id="UP001595840">
    <property type="component" value="Unassembled WGS sequence"/>
</dbReference>
<dbReference type="InterPro" id="IPR032808">
    <property type="entry name" value="DoxX"/>
</dbReference>
<evidence type="ECO:0000313" key="9">
    <source>
        <dbReference type="Proteomes" id="UP001595840"/>
    </source>
</evidence>
<name>A0ABV8V6K7_9GAMM</name>
<organism evidence="8 9">
    <name type="scientific">Simiduia curdlanivorans</name>
    <dbReference type="NCBI Taxonomy" id="1492769"/>
    <lineage>
        <taxon>Bacteria</taxon>
        <taxon>Pseudomonadati</taxon>
        <taxon>Pseudomonadota</taxon>
        <taxon>Gammaproteobacteria</taxon>
        <taxon>Cellvibrionales</taxon>
        <taxon>Cellvibrionaceae</taxon>
        <taxon>Simiduia</taxon>
    </lineage>
</organism>
<keyword evidence="5 7" id="KW-1133">Transmembrane helix</keyword>
<comment type="caution">
    <text evidence="8">The sequence shown here is derived from an EMBL/GenBank/DDBJ whole genome shotgun (WGS) entry which is preliminary data.</text>
</comment>
<evidence type="ECO:0000256" key="6">
    <source>
        <dbReference type="ARBA" id="ARBA00023136"/>
    </source>
</evidence>
<evidence type="ECO:0000313" key="8">
    <source>
        <dbReference type="EMBL" id="MFC4362442.1"/>
    </source>
</evidence>
<dbReference type="PANTHER" id="PTHR33452">
    <property type="entry name" value="OXIDOREDUCTASE CATD-RELATED"/>
    <property type="match status" value="1"/>
</dbReference>
<evidence type="ECO:0000256" key="5">
    <source>
        <dbReference type="ARBA" id="ARBA00022989"/>
    </source>
</evidence>
<dbReference type="RefSeq" id="WP_353958677.1">
    <property type="nucleotide sequence ID" value="NZ_JAUFQG010000004.1"/>
</dbReference>
<keyword evidence="6 7" id="KW-0472">Membrane</keyword>
<keyword evidence="3" id="KW-1003">Cell membrane</keyword>
<gene>
    <name evidence="8" type="ORF">ACFOX3_09015</name>
</gene>
<feature type="transmembrane region" description="Helical" evidence="7">
    <location>
        <begin position="91"/>
        <end position="109"/>
    </location>
</feature>
<dbReference type="InterPro" id="IPR051907">
    <property type="entry name" value="DoxX-like_oxidoreductase"/>
</dbReference>
<proteinExistence type="inferred from homology"/>
<feature type="transmembrane region" description="Helical" evidence="7">
    <location>
        <begin position="168"/>
        <end position="186"/>
    </location>
</feature>
<dbReference type="EMBL" id="JBHSCX010000006">
    <property type="protein sequence ID" value="MFC4362442.1"/>
    <property type="molecule type" value="Genomic_DNA"/>
</dbReference>
<keyword evidence="9" id="KW-1185">Reference proteome</keyword>
<evidence type="ECO:0000256" key="7">
    <source>
        <dbReference type="SAM" id="Phobius"/>
    </source>
</evidence>
<feature type="transmembrane region" description="Helical" evidence="7">
    <location>
        <begin position="58"/>
        <end position="84"/>
    </location>
</feature>